<dbReference type="SUPFAM" id="SSF46955">
    <property type="entry name" value="Putative DNA-binding domain"/>
    <property type="match status" value="1"/>
</dbReference>
<proteinExistence type="predicted"/>
<dbReference type="PANTHER" id="PTHR30204:SF97">
    <property type="entry name" value="MERR FAMILY REGULATORY PROTEIN"/>
    <property type="match status" value="1"/>
</dbReference>
<dbReference type="GO" id="GO:0003700">
    <property type="term" value="F:DNA-binding transcription factor activity"/>
    <property type="evidence" value="ECO:0007669"/>
    <property type="project" value="InterPro"/>
</dbReference>
<dbReference type="Pfam" id="PF06445">
    <property type="entry name" value="GyrI-like"/>
    <property type="match status" value="1"/>
</dbReference>
<dbReference type="EMBL" id="FUWY01000001">
    <property type="protein sequence ID" value="SJZ43210.1"/>
    <property type="molecule type" value="Genomic_DNA"/>
</dbReference>
<dbReference type="SMART" id="SM00871">
    <property type="entry name" value="AraC_E_bind"/>
    <property type="match status" value="1"/>
</dbReference>
<dbReference type="STRING" id="118967.SAMN02745191_0597"/>
<gene>
    <name evidence="4" type="ORF">SAMN02745191_0597</name>
</gene>
<dbReference type="Gene3D" id="1.10.1660.10">
    <property type="match status" value="1"/>
</dbReference>
<dbReference type="PANTHER" id="PTHR30204">
    <property type="entry name" value="REDOX-CYCLING DRUG-SENSING TRANSCRIPTIONAL ACTIVATOR SOXR"/>
    <property type="match status" value="1"/>
</dbReference>
<dbReference type="PROSITE" id="PS50937">
    <property type="entry name" value="HTH_MERR_2"/>
    <property type="match status" value="1"/>
</dbReference>
<reference evidence="5" key="1">
    <citation type="submission" date="2017-02" db="EMBL/GenBank/DDBJ databases">
        <authorList>
            <person name="Varghese N."/>
            <person name="Submissions S."/>
        </authorList>
    </citation>
    <scope>NUCLEOTIDE SEQUENCE [LARGE SCALE GENOMIC DNA]</scope>
    <source>
        <strain evidence="5">ATCC 25662</strain>
    </source>
</reference>
<dbReference type="GO" id="GO:0003677">
    <property type="term" value="F:DNA binding"/>
    <property type="evidence" value="ECO:0007669"/>
    <property type="project" value="UniProtKB-KW"/>
</dbReference>
<evidence type="ECO:0000313" key="4">
    <source>
        <dbReference type="EMBL" id="SJZ43210.1"/>
    </source>
</evidence>
<dbReference type="Gene3D" id="3.20.80.10">
    <property type="entry name" value="Regulatory factor, effector binding domain"/>
    <property type="match status" value="1"/>
</dbReference>
<keyword evidence="5" id="KW-1185">Reference proteome</keyword>
<name>A0A1T4KLC7_9FIRM</name>
<dbReference type="SMART" id="SM00422">
    <property type="entry name" value="HTH_MERR"/>
    <property type="match status" value="1"/>
</dbReference>
<dbReference type="InterPro" id="IPR029442">
    <property type="entry name" value="GyrI-like"/>
</dbReference>
<evidence type="ECO:0000313" key="5">
    <source>
        <dbReference type="Proteomes" id="UP000243297"/>
    </source>
</evidence>
<dbReference type="AlphaFoldDB" id="A0A1T4KLC7"/>
<dbReference type="OrthoDB" id="1894615at2"/>
<dbReference type="InterPro" id="IPR009061">
    <property type="entry name" value="DNA-bd_dom_put_sf"/>
</dbReference>
<dbReference type="Proteomes" id="UP000243297">
    <property type="component" value="Unassembled WGS sequence"/>
</dbReference>
<dbReference type="Pfam" id="PF13411">
    <property type="entry name" value="MerR_1"/>
    <property type="match status" value="1"/>
</dbReference>
<keyword evidence="1 4" id="KW-0238">DNA-binding</keyword>
<keyword evidence="2" id="KW-0175">Coiled coil</keyword>
<dbReference type="InterPro" id="IPR010499">
    <property type="entry name" value="AraC_E-bd"/>
</dbReference>
<protein>
    <submittedName>
        <fullName evidence="4">DNA-binding transcriptional regulator, MerR family</fullName>
    </submittedName>
</protein>
<accession>A0A1T4KLC7</accession>
<evidence type="ECO:0000256" key="2">
    <source>
        <dbReference type="SAM" id="Coils"/>
    </source>
</evidence>
<dbReference type="PROSITE" id="PS00552">
    <property type="entry name" value="HTH_MERR_1"/>
    <property type="match status" value="1"/>
</dbReference>
<evidence type="ECO:0000256" key="1">
    <source>
        <dbReference type="ARBA" id="ARBA00023125"/>
    </source>
</evidence>
<evidence type="ECO:0000259" key="3">
    <source>
        <dbReference type="PROSITE" id="PS50937"/>
    </source>
</evidence>
<dbReference type="RefSeq" id="WP_078711025.1">
    <property type="nucleotide sequence ID" value="NZ_FUWY01000001.1"/>
</dbReference>
<dbReference type="InterPro" id="IPR000551">
    <property type="entry name" value="MerR-type_HTH_dom"/>
</dbReference>
<sequence length="271" mass="31541">MLKISDFSKLSRISIRMLRFYDEQDLLKPILVKDNGYRYYEPTQLKTAMHIHYLSYLGFSTVKIKRILSTFQNGKDIIQYLEVQLDEMKDEKLSLNEKIDSLTKTINKIKQEETLMSYKVEVKELPAMKVMAKRGIIPTYQDEGLLWKGLTSELSALDMKINYPNDSKTMTVFYDDGYKEKDVDAEIRIQVSGNYQDTENIKFKTIDPMKVASVTFTGGYEHITEVCIHIATWISEHNYEIIGPDFSIYHVGYGQTQNPNEFVTEICYPIN</sequence>
<dbReference type="SUPFAM" id="SSF55136">
    <property type="entry name" value="Probable bacterial effector-binding domain"/>
    <property type="match status" value="1"/>
</dbReference>
<dbReference type="InterPro" id="IPR011256">
    <property type="entry name" value="Reg_factor_effector_dom_sf"/>
</dbReference>
<organism evidence="4 5">
    <name type="scientific">Anaerorhabdus furcosa</name>
    <dbReference type="NCBI Taxonomy" id="118967"/>
    <lineage>
        <taxon>Bacteria</taxon>
        <taxon>Bacillati</taxon>
        <taxon>Bacillota</taxon>
        <taxon>Erysipelotrichia</taxon>
        <taxon>Erysipelotrichales</taxon>
        <taxon>Erysipelotrichaceae</taxon>
        <taxon>Anaerorhabdus</taxon>
    </lineage>
</organism>
<feature type="domain" description="HTH merR-type" evidence="3">
    <location>
        <begin position="1"/>
        <end position="70"/>
    </location>
</feature>
<dbReference type="InterPro" id="IPR047057">
    <property type="entry name" value="MerR_fam"/>
</dbReference>
<feature type="coiled-coil region" evidence="2">
    <location>
        <begin position="78"/>
        <end position="112"/>
    </location>
</feature>